<evidence type="ECO:0000313" key="2">
    <source>
        <dbReference type="Proteomes" id="UP000326924"/>
    </source>
</evidence>
<proteinExistence type="predicted"/>
<sequence length="183" mass="21351">MDVTPDAQPQELPITPLHRVPTGWWVRVSQQRPQECVRAWNRHCRFCGCILLQGEKHGWCCREGQYTLTPLPPYPSHIQTLFFGNPQAASFYSRKLNQLFCFSTTGVSGSFQHLPIPANIAISGRVYHRLRDVSTGQHSMRWFVYDEEERNRQAVEQQIPTQYVSGIRWLLNNVNPFLLYLRH</sequence>
<protein>
    <submittedName>
        <fullName evidence="1">Uncharacterized protein</fullName>
    </submittedName>
</protein>
<dbReference type="OrthoDB" id="5424880at2759"/>
<feature type="non-terminal residue" evidence="1">
    <location>
        <position position="183"/>
    </location>
</feature>
<gene>
    <name evidence="1" type="ORF">FN846DRAFT_788350</name>
</gene>
<dbReference type="AlphaFoldDB" id="A0A5J5ED52"/>
<dbReference type="EMBL" id="VXIS01000490">
    <property type="protein sequence ID" value="KAA8893151.1"/>
    <property type="molecule type" value="Genomic_DNA"/>
</dbReference>
<evidence type="ECO:0000313" key="1">
    <source>
        <dbReference type="EMBL" id="KAA8893151.1"/>
    </source>
</evidence>
<keyword evidence="2" id="KW-1185">Reference proteome</keyword>
<accession>A0A5J5ED52</accession>
<reference evidence="1 2" key="1">
    <citation type="submission" date="2019-09" db="EMBL/GenBank/DDBJ databases">
        <title>Draft genome of the ectomycorrhizal ascomycete Sphaerosporella brunnea.</title>
        <authorList>
            <consortium name="DOE Joint Genome Institute"/>
            <person name="Benucci G.M."/>
            <person name="Marozzi G."/>
            <person name="Antonielli L."/>
            <person name="Sanchez S."/>
            <person name="Marco P."/>
            <person name="Wang X."/>
            <person name="Falini L.B."/>
            <person name="Barry K."/>
            <person name="Haridas S."/>
            <person name="Lipzen A."/>
            <person name="Labutti K."/>
            <person name="Grigoriev I.V."/>
            <person name="Murat C."/>
            <person name="Martin F."/>
            <person name="Albertini E."/>
            <person name="Donnini D."/>
            <person name="Bonito G."/>
        </authorList>
    </citation>
    <scope>NUCLEOTIDE SEQUENCE [LARGE SCALE GENOMIC DNA]</scope>
    <source>
        <strain evidence="1 2">Sb_GMNB300</strain>
    </source>
</reference>
<dbReference type="Proteomes" id="UP000326924">
    <property type="component" value="Unassembled WGS sequence"/>
</dbReference>
<organism evidence="1 2">
    <name type="scientific">Sphaerosporella brunnea</name>
    <dbReference type="NCBI Taxonomy" id="1250544"/>
    <lineage>
        <taxon>Eukaryota</taxon>
        <taxon>Fungi</taxon>
        <taxon>Dikarya</taxon>
        <taxon>Ascomycota</taxon>
        <taxon>Pezizomycotina</taxon>
        <taxon>Pezizomycetes</taxon>
        <taxon>Pezizales</taxon>
        <taxon>Pyronemataceae</taxon>
        <taxon>Sphaerosporella</taxon>
    </lineage>
</organism>
<comment type="caution">
    <text evidence="1">The sequence shown here is derived from an EMBL/GenBank/DDBJ whole genome shotgun (WGS) entry which is preliminary data.</text>
</comment>
<dbReference type="InParanoid" id="A0A5J5ED52"/>
<name>A0A5J5ED52_9PEZI</name>